<accession>A7IY91</accession>
<reference evidence="1 2" key="1">
    <citation type="journal article" date="2008" name="Virology">
        <title>Genome sequence of the lytic bacteriophage P1201 from Corynebacterium glutamicum NCHU 87078: Evolutionary relationships to phages from Corynebacterineae.</title>
        <authorList>
            <person name="Chen C.L."/>
            <person name="Pan T.Y."/>
            <person name="Kan S.C."/>
            <person name="Kuan Y.C."/>
            <person name="Hong L.Y."/>
            <person name="Chiu K.R."/>
            <person name="Sheu C.S."/>
            <person name="Yang J.S."/>
            <person name="Hsu W.H."/>
            <person name="Hu H.Y."/>
        </authorList>
    </citation>
    <scope>NUCLEOTIDE SEQUENCE</scope>
</reference>
<evidence type="ECO:0000313" key="1">
    <source>
        <dbReference type="EMBL" id="ABF57474.1"/>
    </source>
</evidence>
<dbReference type="GeneID" id="5745448"/>
<proteinExistence type="predicted"/>
<evidence type="ECO:0000313" key="2">
    <source>
        <dbReference type="Proteomes" id="UP000002414"/>
    </source>
</evidence>
<name>A7IY91_9CAUD</name>
<protein>
    <submittedName>
        <fullName evidence="1">Gp20</fullName>
    </submittedName>
</protein>
<dbReference type="KEGG" id="vg:5745448"/>
<dbReference type="Proteomes" id="UP000002414">
    <property type="component" value="Segment"/>
</dbReference>
<sequence>MNDYKIFDLSLPDNYIMELSIDDLHTLLAESSQAWDDLEAELDELMWADDPRGSGFLAYTPAPPSEYTYHPSLYGPQIDADPSFRKKLGRAEQLASLAGSARAIRETVLMVLEGRNA</sequence>
<keyword evidence="2" id="KW-1185">Reference proteome</keyword>
<dbReference type="RefSeq" id="YP_001468922.1">
    <property type="nucleotide sequence ID" value="NC_009816.1"/>
</dbReference>
<organism evidence="1 2">
    <name type="scientific">Corynebacterium phage P1201</name>
    <dbReference type="NCBI Taxonomy" id="384848"/>
    <lineage>
        <taxon>Viruses</taxon>
        <taxon>Duplodnaviria</taxon>
        <taxon>Heunggongvirae</taxon>
        <taxon>Uroviricota</taxon>
        <taxon>Caudoviricetes</taxon>
        <taxon>Zierdtviridae</taxon>
        <taxon>Toshachvirinae</taxon>
        <taxon>Chunghsingvirus</taxon>
        <taxon>Chunghsingvirus P1201</taxon>
        <taxon>Corynebacterium virus P1201</taxon>
    </lineage>
</organism>
<dbReference type="EMBL" id="DQ499600">
    <property type="protein sequence ID" value="ABF57474.1"/>
    <property type="molecule type" value="Genomic_DNA"/>
</dbReference>